<evidence type="ECO:0000313" key="14">
    <source>
        <dbReference type="Proteomes" id="UP000515163"/>
    </source>
</evidence>
<dbReference type="InterPro" id="IPR006355">
    <property type="entry name" value="LHPP/HDHD2"/>
</dbReference>
<evidence type="ECO:0000256" key="5">
    <source>
        <dbReference type="ARBA" id="ARBA00012146"/>
    </source>
</evidence>
<name>A0A6P8ISJ0_ACTTE</name>
<dbReference type="AlphaFoldDB" id="A0A6P8ISJ0"/>
<dbReference type="InterPro" id="IPR023214">
    <property type="entry name" value="HAD_sf"/>
</dbReference>
<dbReference type="GO" id="GO:0004427">
    <property type="term" value="F:inorganic diphosphate phosphatase activity"/>
    <property type="evidence" value="ECO:0007669"/>
    <property type="project" value="UniProtKB-EC"/>
</dbReference>
<evidence type="ECO:0000256" key="11">
    <source>
        <dbReference type="ARBA" id="ARBA00037258"/>
    </source>
</evidence>
<dbReference type="InterPro" id="IPR036412">
    <property type="entry name" value="HAD-like_sf"/>
</dbReference>
<organism evidence="14 15">
    <name type="scientific">Actinia tenebrosa</name>
    <name type="common">Australian red waratah sea anemone</name>
    <dbReference type="NCBI Taxonomy" id="6105"/>
    <lineage>
        <taxon>Eukaryota</taxon>
        <taxon>Metazoa</taxon>
        <taxon>Cnidaria</taxon>
        <taxon>Anthozoa</taxon>
        <taxon>Hexacorallia</taxon>
        <taxon>Actiniaria</taxon>
        <taxon>Actiniidae</taxon>
        <taxon>Actinia</taxon>
    </lineage>
</organism>
<keyword evidence="9" id="KW-0460">Magnesium</keyword>
<dbReference type="Pfam" id="PF13242">
    <property type="entry name" value="Hydrolase_like"/>
    <property type="match status" value="1"/>
</dbReference>
<dbReference type="OrthoDB" id="426235at2759"/>
<evidence type="ECO:0000256" key="12">
    <source>
        <dbReference type="ARBA" id="ARBA00039357"/>
    </source>
</evidence>
<protein>
    <recommendedName>
        <fullName evidence="12">Phospholysine phosphohistidine inorganic pyrophosphate phosphatase</fullName>
        <ecNumber evidence="5">3.6.1.1</ecNumber>
    </recommendedName>
</protein>
<dbReference type="FunFam" id="3.40.50.1000:FF:000051">
    <property type="entry name" value="Phospholysine phosphohistidine inorganic pyrophosphate phosphatase"/>
    <property type="match status" value="1"/>
</dbReference>
<comment type="subcellular location">
    <subcellularLocation>
        <location evidence="3">Cytoplasm</location>
    </subcellularLocation>
    <subcellularLocation>
        <location evidence="2">Nucleus</location>
    </subcellularLocation>
</comment>
<dbReference type="RefSeq" id="XP_031570156.1">
    <property type="nucleotide sequence ID" value="XM_031714296.1"/>
</dbReference>
<comment type="cofactor">
    <cofactor evidence="1">
        <name>Mg(2+)</name>
        <dbReference type="ChEBI" id="CHEBI:18420"/>
    </cofactor>
</comment>
<dbReference type="NCBIfam" id="TIGR01458">
    <property type="entry name" value="HAD-SF-IIA-hyp3"/>
    <property type="match status" value="1"/>
</dbReference>
<evidence type="ECO:0000256" key="4">
    <source>
        <dbReference type="ARBA" id="ARBA00007958"/>
    </source>
</evidence>
<dbReference type="GeneID" id="116304547"/>
<dbReference type="Proteomes" id="UP000515163">
    <property type="component" value="Unplaced"/>
</dbReference>
<evidence type="ECO:0000256" key="9">
    <source>
        <dbReference type="ARBA" id="ARBA00022842"/>
    </source>
</evidence>
<dbReference type="SUPFAM" id="SSF56784">
    <property type="entry name" value="HAD-like"/>
    <property type="match status" value="1"/>
</dbReference>
<dbReference type="PANTHER" id="PTHR19288">
    <property type="entry name" value="4-NITROPHENYLPHOSPHATASE-RELATED"/>
    <property type="match status" value="1"/>
</dbReference>
<dbReference type="KEGG" id="aten:116304547"/>
<keyword evidence="7" id="KW-0479">Metal-binding</keyword>
<dbReference type="PANTHER" id="PTHR19288:SF44">
    <property type="entry name" value="PHOSPHOLYSINE PHOSPHOHISTIDINE INORGANIC PYROPHOSPHATE PHOSPHATASE"/>
    <property type="match status" value="1"/>
</dbReference>
<dbReference type="FunCoup" id="A0A6P8ISJ0">
    <property type="interactions" value="879"/>
</dbReference>
<evidence type="ECO:0000256" key="7">
    <source>
        <dbReference type="ARBA" id="ARBA00022723"/>
    </source>
</evidence>
<keyword evidence="8" id="KW-0378">Hydrolase</keyword>
<comment type="catalytic activity">
    <reaction evidence="13">
        <text>diphosphate + H2O = 2 phosphate + H(+)</text>
        <dbReference type="Rhea" id="RHEA:24576"/>
        <dbReference type="ChEBI" id="CHEBI:15377"/>
        <dbReference type="ChEBI" id="CHEBI:15378"/>
        <dbReference type="ChEBI" id="CHEBI:33019"/>
        <dbReference type="ChEBI" id="CHEBI:43474"/>
        <dbReference type="EC" id="3.6.1.1"/>
    </reaction>
</comment>
<dbReference type="Pfam" id="PF13344">
    <property type="entry name" value="Hydrolase_6"/>
    <property type="match status" value="1"/>
</dbReference>
<proteinExistence type="inferred from homology"/>
<dbReference type="EC" id="3.6.1.1" evidence="5"/>
<evidence type="ECO:0000256" key="10">
    <source>
        <dbReference type="ARBA" id="ARBA00023242"/>
    </source>
</evidence>
<evidence type="ECO:0000256" key="3">
    <source>
        <dbReference type="ARBA" id="ARBA00004496"/>
    </source>
</evidence>
<evidence type="ECO:0000256" key="13">
    <source>
        <dbReference type="ARBA" id="ARBA00047820"/>
    </source>
</evidence>
<dbReference type="GO" id="GO:0005829">
    <property type="term" value="C:cytosol"/>
    <property type="evidence" value="ECO:0007669"/>
    <property type="project" value="TreeGrafter"/>
</dbReference>
<keyword evidence="14" id="KW-1185">Reference proteome</keyword>
<keyword evidence="6" id="KW-0963">Cytoplasm</keyword>
<sequence length="271" mass="29751">MADGRPKWLDNKIRGILLDISGVLYNSGQGGGTVIPGSVDAVQRLKSSGLNVRFCTNETQCTREELVAKLNKFGYKLLSSELFAPAPATRFILEKRNLRPHLLIHPGGRPDFDGINCNDPNCVVIGDAAQEFYYENMNKAFRALLEMKDPILFSMGYGKYYKTDGELVLDVGPFTKALEYACDVKAEIVGKPSKTFFMTALEAMGVSTEEALMIGDDILNDVGGAQACGIRGVQVRTGKFRISDENHPTVKPDAFVDNLAQAVDLILKYNT</sequence>
<evidence type="ECO:0000313" key="15">
    <source>
        <dbReference type="RefSeq" id="XP_031570156.1"/>
    </source>
</evidence>
<dbReference type="InParanoid" id="A0A6P8ISJ0"/>
<dbReference type="GO" id="GO:0016791">
    <property type="term" value="F:phosphatase activity"/>
    <property type="evidence" value="ECO:0007669"/>
    <property type="project" value="InterPro"/>
</dbReference>
<evidence type="ECO:0000256" key="2">
    <source>
        <dbReference type="ARBA" id="ARBA00004123"/>
    </source>
</evidence>
<dbReference type="Gene3D" id="3.40.50.1000">
    <property type="entry name" value="HAD superfamily/HAD-like"/>
    <property type="match status" value="2"/>
</dbReference>
<evidence type="ECO:0000256" key="1">
    <source>
        <dbReference type="ARBA" id="ARBA00001946"/>
    </source>
</evidence>
<gene>
    <name evidence="15" type="primary">LOC116304547</name>
</gene>
<evidence type="ECO:0000256" key="8">
    <source>
        <dbReference type="ARBA" id="ARBA00022801"/>
    </source>
</evidence>
<comment type="function">
    <text evidence="11">Phosphatase that hydrolyzes imidodiphosphate, 3-phosphohistidine and 6-phospholysine. Has broad substrate specificity and can also hydrolyze inorganic diphosphate, but with lower efficiency.</text>
</comment>
<reference evidence="15" key="1">
    <citation type="submission" date="2025-08" db="UniProtKB">
        <authorList>
            <consortium name="RefSeq"/>
        </authorList>
    </citation>
    <scope>IDENTIFICATION</scope>
    <source>
        <tissue evidence="15">Tentacle</tissue>
    </source>
</reference>
<dbReference type="CDD" id="cd07509">
    <property type="entry name" value="HAD_PPase"/>
    <property type="match status" value="1"/>
</dbReference>
<dbReference type="GO" id="GO:0005634">
    <property type="term" value="C:nucleus"/>
    <property type="evidence" value="ECO:0007669"/>
    <property type="project" value="UniProtKB-SubCell"/>
</dbReference>
<evidence type="ECO:0000256" key="6">
    <source>
        <dbReference type="ARBA" id="ARBA00022490"/>
    </source>
</evidence>
<comment type="similarity">
    <text evidence="4">Belongs to the HAD-like hydrolase superfamily.</text>
</comment>
<dbReference type="InterPro" id="IPR006357">
    <property type="entry name" value="HAD-SF_hydro_IIA"/>
</dbReference>
<accession>A0A6P8ISJ0</accession>
<keyword evidence="10" id="KW-0539">Nucleus</keyword>
<dbReference type="GO" id="GO:0046872">
    <property type="term" value="F:metal ion binding"/>
    <property type="evidence" value="ECO:0007669"/>
    <property type="project" value="UniProtKB-KW"/>
</dbReference>